<keyword evidence="4" id="KW-1185">Reference proteome</keyword>
<organism evidence="3 5">
    <name type="scientific">Kaistella antarctica</name>
    <dbReference type="NCBI Taxonomy" id="266748"/>
    <lineage>
        <taxon>Bacteria</taxon>
        <taxon>Pseudomonadati</taxon>
        <taxon>Bacteroidota</taxon>
        <taxon>Flavobacteriia</taxon>
        <taxon>Flavobacteriales</taxon>
        <taxon>Weeksellaceae</taxon>
        <taxon>Chryseobacterium group</taxon>
        <taxon>Kaistella</taxon>
    </lineage>
</organism>
<dbReference type="Proteomes" id="UP000270036">
    <property type="component" value="Chromosome"/>
</dbReference>
<name>A0A3S5EUZ6_9FLAO</name>
<dbReference type="EMBL" id="JPEP01000001">
    <property type="protein sequence ID" value="KEY20353.1"/>
    <property type="molecule type" value="Genomic_DNA"/>
</dbReference>
<gene>
    <name evidence="2" type="ORF">HY04_03900</name>
    <name evidence="3" type="ORF">NCTC13489_02789</name>
</gene>
<dbReference type="PANTHER" id="PTHR43451">
    <property type="entry name" value="ACETYLTRANSFERASE (GNAT) FAMILY PROTEIN"/>
    <property type="match status" value="1"/>
</dbReference>
<dbReference type="KEGG" id="cant:NCTC13489_02789"/>
<accession>A0A3S5EUZ6</accession>
<dbReference type="Proteomes" id="UP000028349">
    <property type="component" value="Unassembled WGS sequence"/>
</dbReference>
<evidence type="ECO:0000313" key="3">
    <source>
        <dbReference type="EMBL" id="VEI01509.1"/>
    </source>
</evidence>
<evidence type="ECO:0000259" key="1">
    <source>
        <dbReference type="PROSITE" id="PS51186"/>
    </source>
</evidence>
<dbReference type="SUPFAM" id="SSF55729">
    <property type="entry name" value="Acyl-CoA N-acyltransferases (Nat)"/>
    <property type="match status" value="1"/>
</dbReference>
<feature type="domain" description="N-acetyltransferase" evidence="1">
    <location>
        <begin position="4"/>
        <end position="151"/>
    </location>
</feature>
<evidence type="ECO:0000313" key="2">
    <source>
        <dbReference type="EMBL" id="KEY20353.1"/>
    </source>
</evidence>
<evidence type="ECO:0000313" key="5">
    <source>
        <dbReference type="Proteomes" id="UP000270036"/>
    </source>
</evidence>
<dbReference type="RefSeq" id="WP_034717291.1">
    <property type="nucleotide sequence ID" value="NZ_FOIX01000002.1"/>
</dbReference>
<proteinExistence type="predicted"/>
<dbReference type="OrthoDB" id="9789605at2"/>
<dbReference type="GO" id="GO:0016747">
    <property type="term" value="F:acyltransferase activity, transferring groups other than amino-acyl groups"/>
    <property type="evidence" value="ECO:0007669"/>
    <property type="project" value="InterPro"/>
</dbReference>
<dbReference type="PANTHER" id="PTHR43451:SF1">
    <property type="entry name" value="ACETYLTRANSFERASE"/>
    <property type="match status" value="1"/>
</dbReference>
<dbReference type="EMBL" id="LR134441">
    <property type="protein sequence ID" value="VEI01509.1"/>
    <property type="molecule type" value="Genomic_DNA"/>
</dbReference>
<keyword evidence="3" id="KW-0808">Transferase</keyword>
<dbReference type="Gene3D" id="3.40.630.30">
    <property type="match status" value="1"/>
</dbReference>
<protein>
    <submittedName>
        <fullName evidence="3">Putative acetyltransferase</fullName>
    </submittedName>
</protein>
<dbReference type="InterPro" id="IPR016181">
    <property type="entry name" value="Acyl_CoA_acyltransferase"/>
</dbReference>
<reference evidence="3 5" key="2">
    <citation type="submission" date="2018-12" db="EMBL/GenBank/DDBJ databases">
        <authorList>
            <consortium name="Pathogen Informatics"/>
        </authorList>
    </citation>
    <scope>NUCLEOTIDE SEQUENCE [LARGE SCALE GENOMIC DNA]</scope>
    <source>
        <strain evidence="3 5">NCTC13489</strain>
    </source>
</reference>
<dbReference type="PROSITE" id="PS51186">
    <property type="entry name" value="GNAT"/>
    <property type="match status" value="1"/>
</dbReference>
<dbReference type="STRING" id="266748.HY04_03900"/>
<evidence type="ECO:0000313" key="4">
    <source>
        <dbReference type="Proteomes" id="UP000028349"/>
    </source>
</evidence>
<dbReference type="InterPro" id="IPR052564">
    <property type="entry name" value="N-acetyltrans/Recomb-assoc"/>
</dbReference>
<dbReference type="InterPro" id="IPR000182">
    <property type="entry name" value="GNAT_dom"/>
</dbReference>
<sequence>MKPVKIVRALPSDHSALTEITMDGKSFWGYSTQQLSTWEKELTISSQYVSENETYQLVLGDEIIGFYACLKLSDVHLKLDHLFLLQNFIGKGFGQLLLNDFLKRAQESNTRDIILEADPNAENFYKKFGFITYDQRESSIKGRFLPLMKLDFNKII</sequence>
<dbReference type="Pfam" id="PF13673">
    <property type="entry name" value="Acetyltransf_10"/>
    <property type="match status" value="1"/>
</dbReference>
<dbReference type="AlphaFoldDB" id="A0A3S5EUZ6"/>
<reference evidence="2 4" key="1">
    <citation type="submission" date="2014-07" db="EMBL/GenBank/DDBJ databases">
        <authorList>
            <person name="Pisani N.G."/>
            <person name="Newman J.D."/>
        </authorList>
    </citation>
    <scope>NUCLEOTIDE SEQUENCE [LARGE SCALE GENOMIC DNA]</scope>
    <source>
        <strain evidence="2 4">LMG 24720</strain>
    </source>
</reference>
<dbReference type="CDD" id="cd04301">
    <property type="entry name" value="NAT_SF"/>
    <property type="match status" value="1"/>
</dbReference>